<feature type="transmembrane region" description="Helical" evidence="1">
    <location>
        <begin position="7"/>
        <end position="26"/>
    </location>
</feature>
<organism evidence="3 4">
    <name type="scientific">Planomicrobium stackebrandtii</name>
    <dbReference type="NCBI Taxonomy" id="253160"/>
    <lineage>
        <taxon>Bacteria</taxon>
        <taxon>Bacillati</taxon>
        <taxon>Bacillota</taxon>
        <taxon>Bacilli</taxon>
        <taxon>Bacillales</taxon>
        <taxon>Caryophanaceae</taxon>
        <taxon>Planomicrobium</taxon>
    </lineage>
</organism>
<reference evidence="3 4" key="1">
    <citation type="submission" date="2023-07" db="EMBL/GenBank/DDBJ databases">
        <title>Genomic Encyclopedia of Type Strains, Phase IV (KMG-IV): sequencing the most valuable type-strain genomes for metagenomic binning, comparative biology and taxonomic classification.</title>
        <authorList>
            <person name="Goeker M."/>
        </authorList>
    </citation>
    <scope>NUCLEOTIDE SEQUENCE [LARGE SCALE GENOMIC DNA]</scope>
    <source>
        <strain evidence="3 4">DSM 16419</strain>
    </source>
</reference>
<dbReference type="EMBL" id="JAUSWB010000003">
    <property type="protein sequence ID" value="MDQ0428564.1"/>
    <property type="molecule type" value="Genomic_DNA"/>
</dbReference>
<evidence type="ECO:0000313" key="3">
    <source>
        <dbReference type="EMBL" id="MDQ0428564.1"/>
    </source>
</evidence>
<keyword evidence="1" id="KW-0472">Membrane</keyword>
<dbReference type="InterPro" id="IPR043128">
    <property type="entry name" value="Rev_trsase/Diguanyl_cyclase"/>
</dbReference>
<dbReference type="SMART" id="SM00267">
    <property type="entry name" value="GGDEF"/>
    <property type="match status" value="1"/>
</dbReference>
<dbReference type="Pfam" id="PF00990">
    <property type="entry name" value="GGDEF"/>
    <property type="match status" value="1"/>
</dbReference>
<evidence type="ECO:0000313" key="4">
    <source>
        <dbReference type="Proteomes" id="UP001241988"/>
    </source>
</evidence>
<proteinExistence type="predicted"/>
<dbReference type="PANTHER" id="PTHR46663:SF2">
    <property type="entry name" value="GGDEF DOMAIN-CONTAINING PROTEIN"/>
    <property type="match status" value="1"/>
</dbReference>
<comment type="caution">
    <text evidence="3">The sequence shown here is derived from an EMBL/GenBank/DDBJ whole genome shotgun (WGS) entry which is preliminary data.</text>
</comment>
<dbReference type="Gene3D" id="3.30.70.270">
    <property type="match status" value="1"/>
</dbReference>
<dbReference type="PANTHER" id="PTHR46663">
    <property type="entry name" value="DIGUANYLATE CYCLASE DGCT-RELATED"/>
    <property type="match status" value="1"/>
</dbReference>
<feature type="transmembrane region" description="Helical" evidence="1">
    <location>
        <begin position="292"/>
        <end position="312"/>
    </location>
</feature>
<keyword evidence="1" id="KW-0812">Transmembrane</keyword>
<name>A0ABU0GT76_9BACL</name>
<feature type="transmembrane region" description="Helical" evidence="1">
    <location>
        <begin position="162"/>
        <end position="189"/>
    </location>
</feature>
<feature type="transmembrane region" description="Helical" evidence="1">
    <location>
        <begin position="196"/>
        <end position="220"/>
    </location>
</feature>
<dbReference type="CDD" id="cd01949">
    <property type="entry name" value="GGDEF"/>
    <property type="match status" value="1"/>
</dbReference>
<dbReference type="PROSITE" id="PS50887">
    <property type="entry name" value="GGDEF"/>
    <property type="match status" value="1"/>
</dbReference>
<dbReference type="InterPro" id="IPR000160">
    <property type="entry name" value="GGDEF_dom"/>
</dbReference>
<accession>A0ABU0GT76</accession>
<keyword evidence="1" id="KW-1133">Transmembrane helix</keyword>
<keyword evidence="4" id="KW-1185">Reference proteome</keyword>
<evidence type="ECO:0000259" key="2">
    <source>
        <dbReference type="PROSITE" id="PS50887"/>
    </source>
</evidence>
<feature type="transmembrane region" description="Helical" evidence="1">
    <location>
        <begin position="32"/>
        <end position="53"/>
    </location>
</feature>
<gene>
    <name evidence="3" type="ORF">QOZ98_001390</name>
</gene>
<feature type="transmembrane region" description="Helical" evidence="1">
    <location>
        <begin position="99"/>
        <end position="119"/>
    </location>
</feature>
<feature type="domain" description="GGDEF" evidence="2">
    <location>
        <begin position="354"/>
        <end position="486"/>
    </location>
</feature>
<dbReference type="SUPFAM" id="SSF55073">
    <property type="entry name" value="Nucleotide cyclase"/>
    <property type="match status" value="1"/>
</dbReference>
<feature type="transmembrane region" description="Helical" evidence="1">
    <location>
        <begin position="131"/>
        <end position="150"/>
    </location>
</feature>
<dbReference type="InterPro" id="IPR052163">
    <property type="entry name" value="DGC-Regulatory_Protein"/>
</dbReference>
<feature type="transmembrane region" description="Helical" evidence="1">
    <location>
        <begin position="65"/>
        <end position="87"/>
    </location>
</feature>
<dbReference type="NCBIfam" id="TIGR00254">
    <property type="entry name" value="GGDEF"/>
    <property type="match status" value="1"/>
</dbReference>
<protein>
    <submittedName>
        <fullName evidence="3">Diguanylate cyclase (GGDEF)-like protein</fullName>
    </submittedName>
</protein>
<feature type="transmembrane region" description="Helical" evidence="1">
    <location>
        <begin position="269"/>
        <end position="286"/>
    </location>
</feature>
<dbReference type="InterPro" id="IPR029787">
    <property type="entry name" value="Nucleotide_cyclase"/>
</dbReference>
<evidence type="ECO:0000256" key="1">
    <source>
        <dbReference type="SAM" id="Phobius"/>
    </source>
</evidence>
<dbReference type="Proteomes" id="UP001241988">
    <property type="component" value="Unassembled WGS sequence"/>
</dbReference>
<sequence length="503" mass="56961">MFRNNVFPISLLLSVIIVFYSLTHFFEQSPWLISAGTNVLQILIGTLSLVWLFQAYRRADSRQKNFWLLLFVGLNVYLCSNWLWLYYQISRQTIESENLTNVLWMAAYLFFLAALIVKIRELSGAFSGHSHSFNITVFMITVASISYHYLVDPVLEFAGDSLLVMLLTFAYPVADLTILFAVTILYYLIQKNDKQGILLLCITGFSFQVAADFIYAYLTFNGTYQAGHYVDLLWQLSTLFIGLTAYYAKEDEGQNSWLVKNPVRDQAALFPYVSIVILMVLVIESYQFDFNALSAGLLLAFLLLLAHQMQILHKNHQLVAQYKQLAYHDPLTGLRNRGSFKQEIEGMLSNYPSSQLALLLLDLDKFKAVNDTLGHHIGDMVLIKTAQRLEATGGNEALIFRLGGDEFIIILPGATQERCTALAKRIVDVFQDPMDIEGHVVSVTPSIGISKYPENGNTSDKLMQNADAAMYVTKGKGKNGFSFYNEDANWNEVRIKNENRVPV</sequence>
<dbReference type="RefSeq" id="WP_308786734.1">
    <property type="nucleotide sequence ID" value="NZ_JAUSWB010000003.1"/>
</dbReference>